<evidence type="ECO:0000259" key="3">
    <source>
        <dbReference type="PROSITE" id="PS51192"/>
    </source>
</evidence>
<evidence type="ECO:0000313" key="5">
    <source>
        <dbReference type="EMBL" id="MEM0515638.1"/>
    </source>
</evidence>
<gene>
    <name evidence="5" type="ORF">WCN91_09485</name>
</gene>
<dbReference type="Gene3D" id="3.40.50.300">
    <property type="entry name" value="P-loop containing nucleotide triphosphate hydrolases"/>
    <property type="match status" value="1"/>
</dbReference>
<evidence type="ECO:0000256" key="2">
    <source>
        <dbReference type="ARBA" id="ARBA00022806"/>
    </source>
</evidence>
<dbReference type="SUPFAM" id="SSF52540">
    <property type="entry name" value="P-loop containing nucleoside triphosphate hydrolases"/>
    <property type="match status" value="2"/>
</dbReference>
<comment type="caution">
    <text evidence="5">The sequence shown here is derived from an EMBL/GenBank/DDBJ whole genome shotgun (WGS) entry which is preliminary data.</text>
</comment>
<dbReference type="PROSITE" id="PS51192">
    <property type="entry name" value="HELICASE_ATP_BIND_1"/>
    <property type="match status" value="1"/>
</dbReference>
<dbReference type="EC" id="3.6.4.-" evidence="5"/>
<dbReference type="PROSITE" id="PS51194">
    <property type="entry name" value="HELICASE_CTER"/>
    <property type="match status" value="1"/>
</dbReference>
<dbReference type="InterPro" id="IPR001650">
    <property type="entry name" value="Helicase_C-like"/>
</dbReference>
<dbReference type="Pfam" id="PF00176">
    <property type="entry name" value="SNF2-rel_dom"/>
    <property type="match status" value="1"/>
</dbReference>
<dbReference type="CDD" id="cd18793">
    <property type="entry name" value="SF2_C_SNF"/>
    <property type="match status" value="1"/>
</dbReference>
<evidence type="ECO:0000259" key="4">
    <source>
        <dbReference type="PROSITE" id="PS51194"/>
    </source>
</evidence>
<dbReference type="SMART" id="SM00490">
    <property type="entry name" value="HELICc"/>
    <property type="match status" value="1"/>
</dbReference>
<dbReference type="CDD" id="cd18012">
    <property type="entry name" value="DEXQc_arch_SWI2_SNF2"/>
    <property type="match status" value="1"/>
</dbReference>
<dbReference type="Pfam" id="PF00271">
    <property type="entry name" value="Helicase_C"/>
    <property type="match status" value="1"/>
</dbReference>
<protein>
    <submittedName>
        <fullName evidence="5">DEAD/DEAH box helicase</fullName>
        <ecNumber evidence="5">3.6.4.-</ecNumber>
    </submittedName>
</protein>
<keyword evidence="2 5" id="KW-0067">ATP-binding</keyword>
<name>A0ABU9MXC3_9GAMM</name>
<keyword evidence="1 5" id="KW-0378">Hydrolase</keyword>
<organism evidence="5 6">
    <name type="scientific">Pseudoalteromonas qingdaonensis</name>
    <dbReference type="NCBI Taxonomy" id="3131913"/>
    <lineage>
        <taxon>Bacteria</taxon>
        <taxon>Pseudomonadati</taxon>
        <taxon>Pseudomonadota</taxon>
        <taxon>Gammaproteobacteria</taxon>
        <taxon>Alteromonadales</taxon>
        <taxon>Pseudoalteromonadaceae</taxon>
        <taxon>Pseudoalteromonas</taxon>
    </lineage>
</organism>
<keyword evidence="2 5" id="KW-0347">Helicase</keyword>
<dbReference type="GO" id="GO:0004386">
    <property type="term" value="F:helicase activity"/>
    <property type="evidence" value="ECO:0007669"/>
    <property type="project" value="UniProtKB-KW"/>
</dbReference>
<dbReference type="InterPro" id="IPR049730">
    <property type="entry name" value="SNF2/RAD54-like_C"/>
</dbReference>
<dbReference type="Proteomes" id="UP001447008">
    <property type="component" value="Unassembled WGS sequence"/>
</dbReference>
<evidence type="ECO:0000256" key="1">
    <source>
        <dbReference type="ARBA" id="ARBA00022801"/>
    </source>
</evidence>
<dbReference type="RefSeq" id="WP_342678450.1">
    <property type="nucleotide sequence ID" value="NZ_JBCGCU010000009.1"/>
</dbReference>
<dbReference type="Gene3D" id="3.40.50.10810">
    <property type="entry name" value="Tandem AAA-ATPase domain"/>
    <property type="match status" value="1"/>
</dbReference>
<dbReference type="PANTHER" id="PTHR10799">
    <property type="entry name" value="SNF2/RAD54 HELICASE FAMILY"/>
    <property type="match status" value="1"/>
</dbReference>
<feature type="domain" description="Helicase ATP-binding" evidence="3">
    <location>
        <begin position="937"/>
        <end position="1097"/>
    </location>
</feature>
<dbReference type="InterPro" id="IPR027417">
    <property type="entry name" value="P-loop_NTPase"/>
</dbReference>
<proteinExistence type="predicted"/>
<dbReference type="InterPro" id="IPR014001">
    <property type="entry name" value="Helicase_ATP-bd"/>
</dbReference>
<dbReference type="InterPro" id="IPR038718">
    <property type="entry name" value="SNF2-like_sf"/>
</dbReference>
<dbReference type="InterPro" id="IPR000330">
    <property type="entry name" value="SNF2_N"/>
</dbReference>
<accession>A0ABU9MXC3</accession>
<dbReference type="SMART" id="SM00487">
    <property type="entry name" value="DEXDc"/>
    <property type="match status" value="1"/>
</dbReference>
<keyword evidence="6" id="KW-1185">Reference proteome</keyword>
<feature type="domain" description="Helicase C-terminal" evidence="4">
    <location>
        <begin position="1224"/>
        <end position="1392"/>
    </location>
</feature>
<dbReference type="GO" id="GO:0016787">
    <property type="term" value="F:hydrolase activity"/>
    <property type="evidence" value="ECO:0007669"/>
    <property type="project" value="UniProtKB-KW"/>
</dbReference>
<keyword evidence="2 5" id="KW-0547">Nucleotide-binding</keyword>
<evidence type="ECO:0000313" key="6">
    <source>
        <dbReference type="Proteomes" id="UP001447008"/>
    </source>
</evidence>
<reference evidence="5 6" key="1">
    <citation type="submission" date="2024-03" db="EMBL/GenBank/DDBJ databases">
        <title>Pseudoalteromonas qingdaonensis sp. nov., isolated from the intestines of marine benthic organisms.</title>
        <authorList>
            <person name="Lin X."/>
            <person name="Fang S."/>
            <person name="Hu X."/>
        </authorList>
    </citation>
    <scope>NUCLEOTIDE SEQUENCE [LARGE SCALE GENOMIC DNA]</scope>
    <source>
        <strain evidence="5 6">YIC-827</strain>
    </source>
</reference>
<sequence>MRFITITAELNEAIASLLHRFNECDSAHQHVAQALAVIYKPIEQHALGRILEQAELRSLEVISAKALKHIIADLCALELVQQSRHGYIINRLIANALVKRSISKNLFVTLLTAAEQVAPVLNSYQWQDNTTDKRRLLRDMYFLGELGRVKELMGLAKNPMQLDWQHTPALCSLVFYPFNLDEFQLLDERLQYQAFATMLAAHRQKGQSTAQLLHWLHQACDALPKNLWLHYLKLEQFLLSGQLDKLNAHLDEQDNSLYSLLLRASLAFLQQQYAKAMRLFTQAELEKGRYQKRKKPYIEGLYGILYQLTLLALGKDQQGGTSSWLTLQTQLDNQQQDKQRGEFALSIDLVLRRLLLHLQGRDTYLFRQEYLSYCQKGELNYYLYVCFALAGYSWSARTPEPWLLALKADAERFFEHIQYPLFADFLRQISGDSPNLTFNITQLMRTTESWDIALEQLLALENPTTKSQEEPSRIVWQLEIGRFESSLKAKEQKRTKQGWSKGKALSLKRLVNEPEDFYLSEQDKAICAHIETLSGNDFYRSKEYRLNLSSALPAAVGASNVIDGEGHALELVQREPTIRIHAHGTDLSMSIAHLPTINAHTEPPLVSLKLVREGLAEFSIFNANHLKVAKIIGESGLVIPAHAKQKAIDGIKAIAPLINIESDIDGIGETLTQTEPDKHLVINITPLKTGLNFDCVVMPFGEQGPAMKPGLGSRHISAHIKGQRIALERDLAYEQRLLEQLDSQCPDFQSMQDTCLAQTDWQLALATLEQLQLALGKPSQELPIKLRWPRGKTLHMTKPLKSENIQLSINQHNEWFDITGSATLDDGKVLELRQLLDALATSGGRFITLEDNRILALSEQLKTQLDVLSGTADQGFYHPLSSRLIRDHTTGMRMQTVPGWEQLHQRMSEANALTLTLPNTLQAQLRDYQVDGFDWAMRLAHWGAGGCLADDMGLGKTLQALAILVARAAKGPALIIAPTSVCFNWRNEAAKFAPTLRVQLFSELKTAEAQQAAIEQSNAFDCLVISYQQMQRHIETLEKIRWHTIVADEAQALKNPLAKRTRAAYALKGDFRLITTGTPIENNLTELWSLFRFINPGLLGNLKRFGRRFVLPIDNQEQEPAKALKAKRVLKELIKPFILRRLKSEVLTELPPRTDIDQLITLSEDEQHLYEALRQNALEQLAQLQQLDNPGEQRIQLLAQLTRLRQACCHPQLVAEQSALSSSKLTALGHLLEELRGNKHKALIFSQFVGHLQLIREYLEQQGIGYQYLDGSTPAAARQARIDAFQNGAGEVFLISLKAGGSGLNLTAADYVIHMDPWWNPAVEQQASDRAHRLGQTRPVTVYRLIAKGTIEEKILALHQHKRDLADSLLSDYDTPQSLSVEEMMATLKEVF</sequence>
<dbReference type="EMBL" id="JBCGCU010000009">
    <property type="protein sequence ID" value="MEM0515638.1"/>
    <property type="molecule type" value="Genomic_DNA"/>
</dbReference>